<dbReference type="SUPFAM" id="SSF53850">
    <property type="entry name" value="Periplasmic binding protein-like II"/>
    <property type="match status" value="1"/>
</dbReference>
<keyword evidence="5" id="KW-0472">Membrane</keyword>
<evidence type="ECO:0000256" key="1">
    <source>
        <dbReference type="ARBA" id="ARBA00004196"/>
    </source>
</evidence>
<dbReference type="Pfam" id="PF00496">
    <property type="entry name" value="SBP_bac_5"/>
    <property type="match status" value="1"/>
</dbReference>
<keyword evidence="3" id="KW-0813">Transport</keyword>
<gene>
    <name evidence="7" type="ORF">CARN7_0740</name>
</gene>
<keyword evidence="5" id="KW-0812">Transmembrane</keyword>
<dbReference type="Gene3D" id="3.10.105.10">
    <property type="entry name" value="Dipeptide-binding Protein, Domain 3"/>
    <property type="match status" value="1"/>
</dbReference>
<accession>E6QRW5</accession>
<evidence type="ECO:0000256" key="2">
    <source>
        <dbReference type="ARBA" id="ARBA00005695"/>
    </source>
</evidence>
<protein>
    <submittedName>
        <fullName evidence="7">Oligopeptide ABC transporter periplasmic component</fullName>
    </submittedName>
</protein>
<reference evidence="7" key="1">
    <citation type="submission" date="2009-10" db="EMBL/GenBank/DDBJ databases">
        <title>Diversity of trophic interactions inside an arsenic-rich microbial ecosystem.</title>
        <authorList>
            <person name="Bertin P.N."/>
            <person name="Heinrich-Salmeron A."/>
            <person name="Pelletier E."/>
            <person name="Goulhen-Chollet F."/>
            <person name="Arsene-Ploetze F."/>
            <person name="Gallien S."/>
            <person name="Calteau A."/>
            <person name="Vallenet D."/>
            <person name="Casiot C."/>
            <person name="Chane-Woon-Ming B."/>
            <person name="Giloteaux L."/>
            <person name="Barakat M."/>
            <person name="Bonnefoy V."/>
            <person name="Bruneel O."/>
            <person name="Chandler M."/>
            <person name="Cleiss J."/>
            <person name="Duran R."/>
            <person name="Elbaz-Poulichet F."/>
            <person name="Fonknechten N."/>
            <person name="Lauga B."/>
            <person name="Mornico D."/>
            <person name="Ortet P."/>
            <person name="Schaeffer C."/>
            <person name="Siguier P."/>
            <person name="Alexander Thil Smith A."/>
            <person name="Van Dorsselaer A."/>
            <person name="Weissenbach J."/>
            <person name="Medigue C."/>
            <person name="Le Paslier D."/>
        </authorList>
    </citation>
    <scope>NUCLEOTIDE SEQUENCE</scope>
</reference>
<dbReference type="InterPro" id="IPR000914">
    <property type="entry name" value="SBP_5_dom"/>
</dbReference>
<dbReference type="EMBL" id="CABR01000060">
    <property type="protein sequence ID" value="CBI09987.1"/>
    <property type="molecule type" value="Genomic_DNA"/>
</dbReference>
<dbReference type="PANTHER" id="PTHR30290">
    <property type="entry name" value="PERIPLASMIC BINDING COMPONENT OF ABC TRANSPORTER"/>
    <property type="match status" value="1"/>
</dbReference>
<dbReference type="CDD" id="cd08505">
    <property type="entry name" value="PBP2_NikA_DppA_OppA_like_18"/>
    <property type="match status" value="1"/>
</dbReference>
<dbReference type="Gene3D" id="3.90.76.10">
    <property type="entry name" value="Dipeptide-binding Protein, Domain 1"/>
    <property type="match status" value="1"/>
</dbReference>
<dbReference type="InterPro" id="IPR039424">
    <property type="entry name" value="SBP_5"/>
</dbReference>
<evidence type="ECO:0000256" key="5">
    <source>
        <dbReference type="SAM" id="Phobius"/>
    </source>
</evidence>
<feature type="transmembrane region" description="Helical" evidence="5">
    <location>
        <begin position="675"/>
        <end position="696"/>
    </location>
</feature>
<organism evidence="7">
    <name type="scientific">mine drainage metagenome</name>
    <dbReference type="NCBI Taxonomy" id="410659"/>
    <lineage>
        <taxon>unclassified sequences</taxon>
        <taxon>metagenomes</taxon>
        <taxon>ecological metagenomes</taxon>
    </lineage>
</organism>
<keyword evidence="4" id="KW-0732">Signal</keyword>
<evidence type="ECO:0000259" key="6">
    <source>
        <dbReference type="Pfam" id="PF00496"/>
    </source>
</evidence>
<dbReference type="GO" id="GO:1904680">
    <property type="term" value="F:peptide transmembrane transporter activity"/>
    <property type="evidence" value="ECO:0007669"/>
    <property type="project" value="TreeGrafter"/>
</dbReference>
<dbReference type="GO" id="GO:0015833">
    <property type="term" value="P:peptide transport"/>
    <property type="evidence" value="ECO:0007669"/>
    <property type="project" value="TreeGrafter"/>
</dbReference>
<evidence type="ECO:0000256" key="3">
    <source>
        <dbReference type="ARBA" id="ARBA00022448"/>
    </source>
</evidence>
<comment type="caution">
    <text evidence="7">The sequence shown here is derived from an EMBL/GenBank/DDBJ whole genome shotgun (WGS) entry which is preliminary data.</text>
</comment>
<proteinExistence type="inferred from homology"/>
<comment type="similarity">
    <text evidence="2">Belongs to the bacterial solute-binding protein 5 family.</text>
</comment>
<dbReference type="PANTHER" id="PTHR30290:SF10">
    <property type="entry name" value="PERIPLASMIC OLIGOPEPTIDE-BINDING PROTEIN-RELATED"/>
    <property type="match status" value="1"/>
</dbReference>
<evidence type="ECO:0000313" key="7">
    <source>
        <dbReference type="EMBL" id="CBI09987.1"/>
    </source>
</evidence>
<dbReference type="GO" id="GO:0030313">
    <property type="term" value="C:cell envelope"/>
    <property type="evidence" value="ECO:0007669"/>
    <property type="project" value="UniProtKB-SubCell"/>
</dbReference>
<dbReference type="Gene3D" id="3.40.190.10">
    <property type="entry name" value="Periplasmic binding protein-like II"/>
    <property type="match status" value="1"/>
</dbReference>
<keyword evidence="5" id="KW-1133">Transmembrane helix</keyword>
<sequence length="706" mass="79683">MMLLAGCTQRVWNDPYPTSERVSNILYLSFLERPKHLDPAQAYSADAYALTAQILQPPLQYHYLKRPYTLIPQTLTAMPTLTYLDAAGKSLPATANPDQVAESVYELHVRPGIYYQPHPAFARDASGHPYYLPWRATDRSQIHQWQDFKHFGTRELTAEDYVYEIKRLASPQVNSPIFGLMSGYIVGLKAYGSMLAHVANKAGPNDYLDLRRYDLPGASVLDRYTYRIRLHGKYPQFLYWLAMPFFAPVPPEVDAFYHQTGMAERNFSLDWHPVGTGPYQLTLMDPNWRMVLERNPNFHGERYPSEGEPGDAAAGLLRDAGKPLPFVDKVVFSLEKEVIPNWNKFLQGYYDFSAISSDTFAQAITPDAQGKPHPSPALQAHGITLETPTMPAVGYVGFNMLDSVVGGYSERARALRQAISIAVNYEEFISIFMNGRGIAAQGPIPPGIEGYQAGVLGMNPVVYHQVNGHIERRSLADARHLMVEAGYPGGRSARTGAPLVLYYDNTYTGPEAKAYVDWMAKQLAKLNIQMISRSSDFNRFQDKIRRGNTQLFVAGWDADYPDPENFLFLFYGPNSKVSSGGENDANYRNPQYDALFNQMKYLDNGPEREKLIAQMLAILQQDAPWLFGYFPRQYVLSQAWVSPWKPNMIANNTLKYVQIDPGLRARDRAAWNRPVWWPLGVLGGVVSALVASVGFTRRKRERSLAK</sequence>
<evidence type="ECO:0000256" key="4">
    <source>
        <dbReference type="ARBA" id="ARBA00022729"/>
    </source>
</evidence>
<comment type="subcellular location">
    <subcellularLocation>
        <location evidence="1">Cell envelope</location>
    </subcellularLocation>
</comment>
<feature type="domain" description="Solute-binding protein family 5" evidence="6">
    <location>
        <begin position="154"/>
        <end position="575"/>
    </location>
</feature>
<name>E6QRW5_9ZZZZ</name>
<dbReference type="AlphaFoldDB" id="E6QRW5"/>